<dbReference type="RefSeq" id="WP_183827655.1">
    <property type="nucleotide sequence ID" value="NZ_JACHEU010000001.1"/>
</dbReference>
<gene>
    <name evidence="1" type="ORF">HNR59_001334</name>
</gene>
<dbReference type="AlphaFoldDB" id="A0A7W9VTP6"/>
<comment type="caution">
    <text evidence="1">The sequence shown here is derived from an EMBL/GenBank/DDBJ whole genome shotgun (WGS) entry which is preliminary data.</text>
</comment>
<sequence length="165" mass="17758">MVTEPHFQLTTGDHTTLQAILERHNGPYDAFMSLLERKVRESTIYFRDDIPSNVVTIGTRLVYVVDQTTRGPREIVAGEAEEGAGVLSIRTLHGLALLGLSVGSALRVPAENGGVELVQVREILSQPEAQARAAGSVRKVVAFRPRSMATPVAFDPDDDPGPSAA</sequence>
<evidence type="ECO:0000313" key="2">
    <source>
        <dbReference type="Proteomes" id="UP000533306"/>
    </source>
</evidence>
<dbReference type="Gene3D" id="3.10.50.30">
    <property type="entry name" value="Transcription elongation factor, GreA/GreB, C-terminal domain"/>
    <property type="match status" value="1"/>
</dbReference>
<dbReference type="Proteomes" id="UP000533306">
    <property type="component" value="Unassembled WGS sequence"/>
</dbReference>
<dbReference type="GO" id="GO:0003677">
    <property type="term" value="F:DNA binding"/>
    <property type="evidence" value="ECO:0007669"/>
    <property type="project" value="InterPro"/>
</dbReference>
<reference evidence="1 2" key="1">
    <citation type="submission" date="2020-08" db="EMBL/GenBank/DDBJ databases">
        <title>Genomic Encyclopedia of Type Strains, Phase IV (KMG-IV): sequencing the most valuable type-strain genomes for metagenomic binning, comparative biology and taxonomic classification.</title>
        <authorList>
            <person name="Goeker M."/>
        </authorList>
    </citation>
    <scope>NUCLEOTIDE SEQUENCE [LARGE SCALE GENOMIC DNA]</scope>
    <source>
        <strain evidence="1 2">DSM 11099</strain>
    </source>
</reference>
<evidence type="ECO:0000313" key="1">
    <source>
        <dbReference type="EMBL" id="MBB6011989.1"/>
    </source>
</evidence>
<proteinExistence type="predicted"/>
<keyword evidence="2" id="KW-1185">Reference proteome</keyword>
<dbReference type="GO" id="GO:0032784">
    <property type="term" value="P:regulation of DNA-templated transcription elongation"/>
    <property type="evidence" value="ECO:0007669"/>
    <property type="project" value="InterPro"/>
</dbReference>
<protein>
    <submittedName>
        <fullName evidence="1">Transcription elongation GreA/GreB family factor</fullName>
    </submittedName>
</protein>
<accession>A0A7W9VTP6</accession>
<organism evidence="1 2">
    <name type="scientific">Aquamicrobium lusatiense</name>
    <dbReference type="NCBI Taxonomy" id="89772"/>
    <lineage>
        <taxon>Bacteria</taxon>
        <taxon>Pseudomonadati</taxon>
        <taxon>Pseudomonadota</taxon>
        <taxon>Alphaproteobacteria</taxon>
        <taxon>Hyphomicrobiales</taxon>
        <taxon>Phyllobacteriaceae</taxon>
        <taxon>Aquamicrobium</taxon>
    </lineage>
</organism>
<name>A0A7W9VTP6_9HYPH</name>
<dbReference type="InterPro" id="IPR036953">
    <property type="entry name" value="GreA/GreB_C_sf"/>
</dbReference>
<dbReference type="EMBL" id="JACHEU010000001">
    <property type="protein sequence ID" value="MBB6011989.1"/>
    <property type="molecule type" value="Genomic_DNA"/>
</dbReference>